<dbReference type="Proteomes" id="UP000326340">
    <property type="component" value="Unassembled WGS sequence"/>
</dbReference>
<dbReference type="OrthoDB" id="3598904at2759"/>
<dbReference type="CDD" id="cd00067">
    <property type="entry name" value="GAL4"/>
    <property type="match status" value="1"/>
</dbReference>
<evidence type="ECO:0000256" key="3">
    <source>
        <dbReference type="ARBA" id="ARBA00023015"/>
    </source>
</evidence>
<dbReference type="GO" id="GO:0000981">
    <property type="term" value="F:DNA-binding transcription factor activity, RNA polymerase II-specific"/>
    <property type="evidence" value="ECO:0007669"/>
    <property type="project" value="InterPro"/>
</dbReference>
<evidence type="ECO:0000313" key="10">
    <source>
        <dbReference type="Proteomes" id="UP000326340"/>
    </source>
</evidence>
<feature type="non-terminal residue" evidence="9">
    <location>
        <position position="584"/>
    </location>
</feature>
<dbReference type="PROSITE" id="PS50048">
    <property type="entry name" value="ZN2_CY6_FUNGAL_2"/>
    <property type="match status" value="1"/>
</dbReference>
<keyword evidence="10" id="KW-1185">Reference proteome</keyword>
<evidence type="ECO:0000256" key="5">
    <source>
        <dbReference type="ARBA" id="ARBA00023163"/>
    </source>
</evidence>
<name>A0A5Q4BQ40_9PEZI</name>
<dbReference type="GO" id="GO:0008270">
    <property type="term" value="F:zinc ion binding"/>
    <property type="evidence" value="ECO:0007669"/>
    <property type="project" value="InterPro"/>
</dbReference>
<comment type="caution">
    <text evidence="9">The sequence shown here is derived from an EMBL/GenBank/DDBJ whole genome shotgun (WGS) entry which is preliminary data.</text>
</comment>
<keyword evidence="3" id="KW-0805">Transcription regulation</keyword>
<evidence type="ECO:0000256" key="7">
    <source>
        <dbReference type="SAM" id="SignalP"/>
    </source>
</evidence>
<keyword evidence="4" id="KW-0238">DNA-binding</keyword>
<feature type="domain" description="Zn(2)-C6 fungal-type" evidence="8">
    <location>
        <begin position="87"/>
        <end position="115"/>
    </location>
</feature>
<dbReference type="InterPro" id="IPR052360">
    <property type="entry name" value="Transcr_Regulatory_Proteins"/>
</dbReference>
<gene>
    <name evidence="9" type="primary">AtnN-2</name>
    <name evidence="9" type="ORF">CSHISOI_06390</name>
</gene>
<accession>A0A5Q4BQ40</accession>
<protein>
    <submittedName>
        <fullName evidence="9">Aspercryptin biosynthesis cluster-specific transcription regulator atnN</fullName>
    </submittedName>
</protein>
<dbReference type="SUPFAM" id="SSF57701">
    <property type="entry name" value="Zn2/Cys6 DNA-binding domain"/>
    <property type="match status" value="1"/>
</dbReference>
<keyword evidence="6" id="KW-0539">Nucleus</keyword>
<keyword evidence="7" id="KW-0732">Signal</keyword>
<organism evidence="9 10">
    <name type="scientific">Colletotrichum shisoi</name>
    <dbReference type="NCBI Taxonomy" id="2078593"/>
    <lineage>
        <taxon>Eukaryota</taxon>
        <taxon>Fungi</taxon>
        <taxon>Dikarya</taxon>
        <taxon>Ascomycota</taxon>
        <taxon>Pezizomycotina</taxon>
        <taxon>Sordariomycetes</taxon>
        <taxon>Hypocreomycetidae</taxon>
        <taxon>Glomerellales</taxon>
        <taxon>Glomerellaceae</taxon>
        <taxon>Colletotrichum</taxon>
        <taxon>Colletotrichum destructivum species complex</taxon>
    </lineage>
</organism>
<dbReference type="PANTHER" id="PTHR36206">
    <property type="entry name" value="ASPERCRYPTIN BIOSYNTHESIS CLUSTER-SPECIFIC TRANSCRIPTION REGULATOR ATNN-RELATED"/>
    <property type="match status" value="1"/>
</dbReference>
<dbReference type="Pfam" id="PF00172">
    <property type="entry name" value="Zn_clus"/>
    <property type="match status" value="1"/>
</dbReference>
<evidence type="ECO:0000256" key="2">
    <source>
        <dbReference type="ARBA" id="ARBA00022833"/>
    </source>
</evidence>
<keyword evidence="5" id="KW-0804">Transcription</keyword>
<dbReference type="Gene3D" id="4.10.240.10">
    <property type="entry name" value="Zn(2)-C6 fungal-type DNA-binding domain"/>
    <property type="match status" value="1"/>
</dbReference>
<keyword evidence="1" id="KW-0479">Metal-binding</keyword>
<feature type="chain" id="PRO_5024813619" evidence="7">
    <location>
        <begin position="21"/>
        <end position="584"/>
    </location>
</feature>
<dbReference type="AlphaFoldDB" id="A0A5Q4BQ40"/>
<evidence type="ECO:0000259" key="8">
    <source>
        <dbReference type="PROSITE" id="PS50048"/>
    </source>
</evidence>
<sequence>MQINSVLFAIAAFAVGNAAAAVPRNFIDGKGSALFGNAGTACSPDLRIEHMQHRLLSMTNHVPLVTRFALDHKPQLTRASKPKVRTGCITCRHRRVKCDEGRPACSACLKYQGHCGGYKSNATQKPSRSAQPRPILPRLAGRKADYGFLLEPNYTSLVFADQLEKDHFDYWLAFTGTTVLFRSDLLTQVIPQLSWKDPAIKHAAMAIGASALGGNTRTERMLGKGRFTSDSLVHYGKALHLLHSSPMSPERTLLACLLFITFESLRGNKAAGLSHINHGSRILEQYSPQGVDPSPLLDEVMTSFQDFGLQSWSHGGIHPKETDSRVPWCCRGRRTRYAVQEMPSAFTNLETARRWWNIVRHHLEHHAPLHTGFWVEGSSATTVQRPSPDYASPKSQQHIRSFARFLDAWNLVFQPLAIKAESDRATDIASYLKALSLRIHYLQMWSGIRTAGWTDVEDIGRVTPVFRDTVALSREFLSAQAARHLLAPNREMFTLEDSPTWPLGPAFLLCAVREVKDEVVRLFKEYPRRDGLWDTHGFLVMMEWLNGMTSAGYAVDEGRHIAECDVVFREHSVRQPAGTTPPKQ</sequence>
<dbReference type="EMBL" id="PUHP01000568">
    <property type="protein sequence ID" value="TQN69133.1"/>
    <property type="molecule type" value="Genomic_DNA"/>
</dbReference>
<dbReference type="PROSITE" id="PS00463">
    <property type="entry name" value="ZN2_CY6_FUNGAL_1"/>
    <property type="match status" value="1"/>
</dbReference>
<dbReference type="GO" id="GO:0003677">
    <property type="term" value="F:DNA binding"/>
    <property type="evidence" value="ECO:0007669"/>
    <property type="project" value="UniProtKB-KW"/>
</dbReference>
<keyword evidence="2" id="KW-0862">Zinc</keyword>
<dbReference type="InterPro" id="IPR036864">
    <property type="entry name" value="Zn2-C6_fun-type_DNA-bd_sf"/>
</dbReference>
<reference evidence="9 10" key="1">
    <citation type="journal article" date="2019" name="Sci. Rep.">
        <title>Colletotrichum shisoi sp. nov., an anthracnose pathogen of Perilla frutescens in Japan: molecular phylogenetic, morphological and genomic evidence.</title>
        <authorList>
            <person name="Gan P."/>
            <person name="Tsushima A."/>
            <person name="Hiroyama R."/>
            <person name="Narusaka M."/>
            <person name="Takano Y."/>
            <person name="Narusaka Y."/>
            <person name="Kawaradani M."/>
            <person name="Damm U."/>
            <person name="Shirasu K."/>
        </authorList>
    </citation>
    <scope>NUCLEOTIDE SEQUENCE [LARGE SCALE GENOMIC DNA]</scope>
    <source>
        <strain evidence="9 10">PG-2018a</strain>
    </source>
</reference>
<feature type="signal peptide" evidence="7">
    <location>
        <begin position="1"/>
        <end position="20"/>
    </location>
</feature>
<dbReference type="SMART" id="SM00066">
    <property type="entry name" value="GAL4"/>
    <property type="match status" value="1"/>
</dbReference>
<dbReference type="PANTHER" id="PTHR36206:SF13">
    <property type="entry name" value="TRANSCRIPTIONAL REGULATORY PROTEIN MOC3"/>
    <property type="match status" value="1"/>
</dbReference>
<evidence type="ECO:0000256" key="6">
    <source>
        <dbReference type="ARBA" id="ARBA00023242"/>
    </source>
</evidence>
<dbReference type="InterPro" id="IPR001138">
    <property type="entry name" value="Zn2Cys6_DnaBD"/>
</dbReference>
<evidence type="ECO:0000256" key="4">
    <source>
        <dbReference type="ARBA" id="ARBA00023125"/>
    </source>
</evidence>
<evidence type="ECO:0000313" key="9">
    <source>
        <dbReference type="EMBL" id="TQN69133.1"/>
    </source>
</evidence>
<proteinExistence type="predicted"/>
<evidence type="ECO:0000256" key="1">
    <source>
        <dbReference type="ARBA" id="ARBA00022723"/>
    </source>
</evidence>